<evidence type="ECO:0000313" key="1">
    <source>
        <dbReference type="EMBL" id="EUA57358.1"/>
    </source>
</evidence>
<gene>
    <name evidence="1" type="ORF">I550_0483</name>
</gene>
<reference evidence="1 2" key="1">
    <citation type="submission" date="2013-12" db="EMBL/GenBank/DDBJ databases">
        <authorList>
            <person name="Zelazny A."/>
            <person name="Olivier K."/>
            <person name="Holland S."/>
            <person name="Lenaerts A."/>
            <person name="Ordway D."/>
            <person name="DeGroote M.A."/>
            <person name="Parker T."/>
            <person name="Sizemore C."/>
            <person name="Tallon L.J."/>
            <person name="Sadzewicz L.K."/>
            <person name="Sengamalay N."/>
            <person name="Fraser C.M."/>
            <person name="Hine E."/>
            <person name="Shefchek K.A."/>
            <person name="Das S.P."/>
            <person name="Tettelin H."/>
        </authorList>
    </citation>
    <scope>NUCLEOTIDE SEQUENCE [LARGE SCALE GENOMIC DNA]</scope>
    <source>
        <strain evidence="1 2">1956</strain>
    </source>
</reference>
<organism evidence="1 2">
    <name type="scientific">Mycobacterium intracellulare 1956</name>
    <dbReference type="NCBI Taxonomy" id="1299331"/>
    <lineage>
        <taxon>Bacteria</taxon>
        <taxon>Bacillati</taxon>
        <taxon>Actinomycetota</taxon>
        <taxon>Actinomycetes</taxon>
        <taxon>Mycobacteriales</taxon>
        <taxon>Mycobacteriaceae</taxon>
        <taxon>Mycobacterium</taxon>
        <taxon>Mycobacterium avium complex (MAC)</taxon>
    </lineage>
</organism>
<sequence>MIDRATGATLPVNKLAFDAAFVDEKRPRRFTTVSVRLTTTTGESVTIEAVATGPAVVMQGLGYGGYDDGLGLGVYRGDNHIETDRYNVSHPVEVTMPDSTVTRPRHRVQPVRIQSRSRGCVCPGIGGLTLVAESNVDSDGHLRLTNNPDAHPRHQLIRRR</sequence>
<dbReference type="AlphaFoldDB" id="X8CPH8"/>
<accession>X8CPH8</accession>
<dbReference type="PATRIC" id="fig|1299331.3.peg.470"/>
<dbReference type="EMBL" id="JAOG01000001">
    <property type="protein sequence ID" value="EUA57358.1"/>
    <property type="molecule type" value="Genomic_DNA"/>
</dbReference>
<proteinExistence type="predicted"/>
<evidence type="ECO:0000313" key="2">
    <source>
        <dbReference type="Proteomes" id="UP000020825"/>
    </source>
</evidence>
<name>X8CPH8_MYCIT</name>
<protein>
    <submittedName>
        <fullName evidence="1">Uncharacterized protein</fullName>
    </submittedName>
</protein>
<comment type="caution">
    <text evidence="1">The sequence shown here is derived from an EMBL/GenBank/DDBJ whole genome shotgun (WGS) entry which is preliminary data.</text>
</comment>
<dbReference type="Proteomes" id="UP000020825">
    <property type="component" value="Unassembled WGS sequence"/>
</dbReference>